<proteinExistence type="predicted"/>
<gene>
    <name evidence="1" type="ORF">LCGC14_0859280</name>
</gene>
<protein>
    <submittedName>
        <fullName evidence="1">Uncharacterized protein</fullName>
    </submittedName>
</protein>
<evidence type="ECO:0000313" key="1">
    <source>
        <dbReference type="EMBL" id="KKN27938.1"/>
    </source>
</evidence>
<name>A0A0F9SEX4_9ZZZZ</name>
<dbReference type="AlphaFoldDB" id="A0A0F9SEX4"/>
<accession>A0A0F9SEX4</accession>
<sequence>MPIPKGGRVRVKTTKTGKKVRLTFTRGGKVTEAKRLKK</sequence>
<reference evidence="1" key="1">
    <citation type="journal article" date="2015" name="Nature">
        <title>Complex archaea that bridge the gap between prokaryotes and eukaryotes.</title>
        <authorList>
            <person name="Spang A."/>
            <person name="Saw J.H."/>
            <person name="Jorgensen S.L."/>
            <person name="Zaremba-Niedzwiedzka K."/>
            <person name="Martijn J."/>
            <person name="Lind A.E."/>
            <person name="van Eijk R."/>
            <person name="Schleper C."/>
            <person name="Guy L."/>
            <person name="Ettema T.J."/>
        </authorList>
    </citation>
    <scope>NUCLEOTIDE SEQUENCE</scope>
</reference>
<organism evidence="1">
    <name type="scientific">marine sediment metagenome</name>
    <dbReference type="NCBI Taxonomy" id="412755"/>
    <lineage>
        <taxon>unclassified sequences</taxon>
        <taxon>metagenomes</taxon>
        <taxon>ecological metagenomes</taxon>
    </lineage>
</organism>
<comment type="caution">
    <text evidence="1">The sequence shown here is derived from an EMBL/GenBank/DDBJ whole genome shotgun (WGS) entry which is preliminary data.</text>
</comment>
<dbReference type="EMBL" id="LAZR01002603">
    <property type="protein sequence ID" value="KKN27938.1"/>
    <property type="molecule type" value="Genomic_DNA"/>
</dbReference>